<feature type="transmembrane region" description="Helical" evidence="1">
    <location>
        <begin position="6"/>
        <end position="27"/>
    </location>
</feature>
<dbReference type="OrthoDB" id="676025at2"/>
<dbReference type="Proteomes" id="UP000237771">
    <property type="component" value="Unassembled WGS sequence"/>
</dbReference>
<dbReference type="STRING" id="280093.SAMN05443373_11345"/>
<protein>
    <submittedName>
        <fullName evidence="3">Gas vesicle protein</fullName>
    </submittedName>
</protein>
<evidence type="ECO:0000313" key="4">
    <source>
        <dbReference type="Proteomes" id="UP000184384"/>
    </source>
</evidence>
<dbReference type="EMBL" id="PVUB01000011">
    <property type="protein sequence ID" value="PRZ20669.1"/>
    <property type="molecule type" value="Genomic_DNA"/>
</dbReference>
<reference evidence="3" key="2">
    <citation type="submission" date="2016-11" db="EMBL/GenBank/DDBJ databases">
        <authorList>
            <person name="Jaros S."/>
            <person name="Januszkiewicz K."/>
            <person name="Wedrychowicz H."/>
        </authorList>
    </citation>
    <scope>NUCLEOTIDE SEQUENCE [LARGE SCALE GENOMIC DNA]</scope>
    <source>
        <strain evidence="3">DSM 19729</strain>
    </source>
</reference>
<dbReference type="InterPro" id="IPR024623">
    <property type="entry name" value="YtxH"/>
</dbReference>
<accession>A0A1M5T2B8</accession>
<dbReference type="EMBL" id="FQWO01000013">
    <property type="protein sequence ID" value="SHH44822.1"/>
    <property type="molecule type" value="Genomic_DNA"/>
</dbReference>
<dbReference type="Pfam" id="PF12732">
    <property type="entry name" value="YtxH"/>
    <property type="match status" value="1"/>
</dbReference>
<keyword evidence="1" id="KW-0472">Membrane</keyword>
<name>A0A1M5T2B8_9FLAO</name>
<gene>
    <name evidence="2" type="ORF">BC624_11145</name>
    <name evidence="3" type="ORF">SAMN05443373_11345</name>
</gene>
<sequence length="92" mass="10175">MKTDKVILGVIGGLAAGALMGILFAPAKGTKTRKKIKRKSNEYADGIKEKFDSTIDTISNKYDTLKQEGLNLLNDGKSKFEKTRKEIENLEV</sequence>
<organism evidence="3 4">
    <name type="scientific">Flavobacterium granuli</name>
    <dbReference type="NCBI Taxonomy" id="280093"/>
    <lineage>
        <taxon>Bacteria</taxon>
        <taxon>Pseudomonadati</taxon>
        <taxon>Bacteroidota</taxon>
        <taxon>Flavobacteriia</taxon>
        <taxon>Flavobacteriales</taxon>
        <taxon>Flavobacteriaceae</taxon>
        <taxon>Flavobacterium</taxon>
    </lineage>
</organism>
<proteinExistence type="predicted"/>
<reference evidence="4" key="1">
    <citation type="submission" date="2016-11" db="EMBL/GenBank/DDBJ databases">
        <authorList>
            <person name="Varghese N."/>
            <person name="Submissions S."/>
        </authorList>
    </citation>
    <scope>NUCLEOTIDE SEQUENCE [LARGE SCALE GENOMIC DNA]</scope>
    <source>
        <strain evidence="4">DSM 19729</strain>
    </source>
</reference>
<keyword evidence="1" id="KW-0812">Transmembrane</keyword>
<evidence type="ECO:0000313" key="3">
    <source>
        <dbReference type="EMBL" id="SHH44822.1"/>
    </source>
</evidence>
<dbReference type="RefSeq" id="WP_072945588.1">
    <property type="nucleotide sequence ID" value="NZ_FQWO01000013.1"/>
</dbReference>
<keyword evidence="5" id="KW-1185">Reference proteome</keyword>
<evidence type="ECO:0000313" key="2">
    <source>
        <dbReference type="EMBL" id="PRZ20669.1"/>
    </source>
</evidence>
<dbReference type="Proteomes" id="UP000184384">
    <property type="component" value="Unassembled WGS sequence"/>
</dbReference>
<reference evidence="2 5" key="3">
    <citation type="submission" date="2018-03" db="EMBL/GenBank/DDBJ databases">
        <title>Genomic Encyclopedia of Archaeal and Bacterial Type Strains, Phase II (KMG-II): from individual species to whole genera.</title>
        <authorList>
            <person name="Goeker M."/>
        </authorList>
    </citation>
    <scope>NUCLEOTIDE SEQUENCE [LARGE SCALE GENOMIC DNA]</scope>
    <source>
        <strain evidence="2 5">DSM 17797</strain>
    </source>
</reference>
<keyword evidence="1" id="KW-1133">Transmembrane helix</keyword>
<evidence type="ECO:0000256" key="1">
    <source>
        <dbReference type="SAM" id="Phobius"/>
    </source>
</evidence>
<evidence type="ECO:0000313" key="5">
    <source>
        <dbReference type="Proteomes" id="UP000237771"/>
    </source>
</evidence>
<dbReference type="AlphaFoldDB" id="A0A1M5T2B8"/>